<name>A0A8H7ZUV9_9FUNG</name>
<dbReference type="AlphaFoldDB" id="A0A8H7ZUV9"/>
<protein>
    <submittedName>
        <fullName evidence="2">Uncharacterized protein</fullName>
    </submittedName>
</protein>
<accession>A0A8H7ZUV9</accession>
<feature type="chain" id="PRO_5034412018" evidence="1">
    <location>
        <begin position="20"/>
        <end position="312"/>
    </location>
</feature>
<dbReference type="Proteomes" id="UP000673691">
    <property type="component" value="Unassembled WGS sequence"/>
</dbReference>
<organism evidence="2 3">
    <name type="scientific">Olpidium bornovanus</name>
    <dbReference type="NCBI Taxonomy" id="278681"/>
    <lineage>
        <taxon>Eukaryota</taxon>
        <taxon>Fungi</taxon>
        <taxon>Fungi incertae sedis</taxon>
        <taxon>Olpidiomycota</taxon>
        <taxon>Olpidiomycotina</taxon>
        <taxon>Olpidiomycetes</taxon>
        <taxon>Olpidiales</taxon>
        <taxon>Olpidiaceae</taxon>
        <taxon>Olpidium</taxon>
    </lineage>
</organism>
<evidence type="ECO:0000313" key="3">
    <source>
        <dbReference type="Proteomes" id="UP000673691"/>
    </source>
</evidence>
<feature type="signal peptide" evidence="1">
    <location>
        <begin position="1"/>
        <end position="19"/>
    </location>
</feature>
<gene>
    <name evidence="2" type="ORF">BJ554DRAFT_8362</name>
</gene>
<feature type="non-terminal residue" evidence="2">
    <location>
        <position position="312"/>
    </location>
</feature>
<comment type="caution">
    <text evidence="2">The sequence shown here is derived from an EMBL/GenBank/DDBJ whole genome shotgun (WGS) entry which is preliminary data.</text>
</comment>
<keyword evidence="1" id="KW-0732">Signal</keyword>
<keyword evidence="3" id="KW-1185">Reference proteome</keyword>
<evidence type="ECO:0000313" key="2">
    <source>
        <dbReference type="EMBL" id="KAG5459687.1"/>
    </source>
</evidence>
<sequence>MKLSASLLALVAALLVVVADVPPVGSAFSPASHGGPDPASPGYWSRVLLGAIREHIDLAKLTVNFIAKNFENPPHPGSDRMRAANPEFTILAPGYIHFVDRRNGFLSADLRDDRQAVLNLLRRGELALGYEFFAVDSLRRLTSLISSNNAGDIIQLDVQAPLQFNMKNFETNGDMENFETDGDVHVHVLRDGAQARVERLWGFYRVIRDQVFAGVPASDNVSEYHRGIVHRLPMPDILRPAGSGRRNRQAQLTNEAVRELLFSAADELSRCLSELYNAQSVVDFPGDFFDLLYRLNSLEEAISKIRIYDNDP</sequence>
<reference evidence="2 3" key="1">
    <citation type="journal article" name="Sci. Rep.">
        <title>Genome-scale phylogenetic analyses confirm Olpidium as the closest living zoosporic fungus to the non-flagellated, terrestrial fungi.</title>
        <authorList>
            <person name="Chang Y."/>
            <person name="Rochon D."/>
            <person name="Sekimoto S."/>
            <person name="Wang Y."/>
            <person name="Chovatia M."/>
            <person name="Sandor L."/>
            <person name="Salamov A."/>
            <person name="Grigoriev I.V."/>
            <person name="Stajich J.E."/>
            <person name="Spatafora J.W."/>
        </authorList>
    </citation>
    <scope>NUCLEOTIDE SEQUENCE [LARGE SCALE GENOMIC DNA]</scope>
    <source>
        <strain evidence="2">S191</strain>
    </source>
</reference>
<dbReference type="EMBL" id="JAEFCI010006438">
    <property type="protein sequence ID" value="KAG5459687.1"/>
    <property type="molecule type" value="Genomic_DNA"/>
</dbReference>
<proteinExistence type="predicted"/>
<evidence type="ECO:0000256" key="1">
    <source>
        <dbReference type="SAM" id="SignalP"/>
    </source>
</evidence>